<dbReference type="Gene3D" id="1.10.510.10">
    <property type="entry name" value="Transferase(Phosphotransferase) domain 1"/>
    <property type="match status" value="1"/>
</dbReference>
<feature type="domain" description="Protein kinase" evidence="14">
    <location>
        <begin position="76"/>
        <end position="361"/>
    </location>
</feature>
<dbReference type="GO" id="GO:0004674">
    <property type="term" value="F:protein serine/threonine kinase activity"/>
    <property type="evidence" value="ECO:0007669"/>
    <property type="project" value="UniProtKB-KW"/>
</dbReference>
<dbReference type="GO" id="GO:0005524">
    <property type="term" value="F:ATP binding"/>
    <property type="evidence" value="ECO:0007669"/>
    <property type="project" value="UniProtKB-UniRule"/>
</dbReference>
<dbReference type="AlphaFoldDB" id="A0A8S0QZD0"/>
<dbReference type="EC" id="2.7.11.1" evidence="2"/>
<dbReference type="PROSITE" id="PS00107">
    <property type="entry name" value="PROTEIN_KINASE_ATP"/>
    <property type="match status" value="1"/>
</dbReference>
<dbReference type="Gramene" id="OE9A068851T2">
    <property type="protein sequence ID" value="OE9A068851C2"/>
    <property type="gene ID" value="OE9A068851"/>
</dbReference>
<sequence>MGICLSTHIKANIPAQTEWSSKYASKNGNHMGNSSGDGDFVLGSEPPSPPSEGEILQSSNLKNFGLSDLMMATRNFRPDSVLGEGRFSSVFKGCIDEDSFTAAKPRTGTVIAVRKLHQESFQGRGEWLAEVNYLGQFSHPHLVKLIGYCLEDEHRLLVYEFMPRGSLENHLFMRGSYFQPLTWNLRLKVALGAAKGLAFLHSAETKVIYRDFKTSNILLDSSYNAKLSDFGLAKVGPSGDKSCLSTRVSGTYGYAAPEFLATGHLTAKSVVYSFGVVLLEMLSGRRAIDMNRPSKQRRLVEWAKPHLANNRKLFRVIDTRLEGQYTMDVAHRVANLALQCISTEPKLRPTMNEIVKELEQLQDIKNVENTRSRSSIGPRQCSQSANDAGNKDGNDAYLRPSASLLHSK</sequence>
<dbReference type="FunFam" id="1.10.510.10:FF:000095">
    <property type="entry name" value="protein STRUBBELIG-RECEPTOR FAMILY 8"/>
    <property type="match status" value="1"/>
</dbReference>
<name>A0A8S0QZD0_OLEEU</name>
<dbReference type="Pfam" id="PF07714">
    <property type="entry name" value="PK_Tyr_Ser-Thr"/>
    <property type="match status" value="1"/>
</dbReference>
<dbReference type="InterPro" id="IPR017441">
    <property type="entry name" value="Protein_kinase_ATP_BS"/>
</dbReference>
<evidence type="ECO:0000259" key="14">
    <source>
        <dbReference type="PROSITE" id="PS50011"/>
    </source>
</evidence>
<dbReference type="PANTHER" id="PTHR45621">
    <property type="entry name" value="OS01G0588500 PROTEIN-RELATED"/>
    <property type="match status" value="1"/>
</dbReference>
<dbReference type="InterPro" id="IPR011009">
    <property type="entry name" value="Kinase-like_dom_sf"/>
</dbReference>
<feature type="compositionally biased region" description="Polar residues" evidence="13">
    <location>
        <begin position="24"/>
        <end position="36"/>
    </location>
</feature>
<comment type="similarity">
    <text evidence="12">Belongs to the protein kinase superfamily.</text>
</comment>
<evidence type="ECO:0000256" key="13">
    <source>
        <dbReference type="SAM" id="MobiDB-lite"/>
    </source>
</evidence>
<feature type="region of interest" description="Disordered" evidence="13">
    <location>
        <begin position="24"/>
        <end position="54"/>
    </location>
</feature>
<keyword evidence="6 11" id="KW-0547">Nucleotide-binding</keyword>
<comment type="catalytic activity">
    <reaction evidence="10">
        <text>L-seryl-[protein] + ATP = O-phospho-L-seryl-[protein] + ADP + H(+)</text>
        <dbReference type="Rhea" id="RHEA:17989"/>
        <dbReference type="Rhea" id="RHEA-COMP:9863"/>
        <dbReference type="Rhea" id="RHEA-COMP:11604"/>
        <dbReference type="ChEBI" id="CHEBI:15378"/>
        <dbReference type="ChEBI" id="CHEBI:29999"/>
        <dbReference type="ChEBI" id="CHEBI:30616"/>
        <dbReference type="ChEBI" id="CHEBI:83421"/>
        <dbReference type="ChEBI" id="CHEBI:456216"/>
        <dbReference type="EC" id="2.7.11.1"/>
    </reaction>
</comment>
<accession>A0A8S0QZD0</accession>
<reference evidence="15 16" key="1">
    <citation type="submission" date="2019-12" db="EMBL/GenBank/DDBJ databases">
        <authorList>
            <person name="Alioto T."/>
            <person name="Alioto T."/>
            <person name="Gomez Garrido J."/>
        </authorList>
    </citation>
    <scope>NUCLEOTIDE SEQUENCE [LARGE SCALE GENOMIC DNA]</scope>
</reference>
<dbReference type="SUPFAM" id="SSF56112">
    <property type="entry name" value="Protein kinase-like (PK-like)"/>
    <property type="match status" value="1"/>
</dbReference>
<evidence type="ECO:0000256" key="4">
    <source>
        <dbReference type="ARBA" id="ARBA00022527"/>
    </source>
</evidence>
<dbReference type="Gene3D" id="3.30.200.20">
    <property type="entry name" value="Phosphorylase Kinase, domain 1"/>
    <property type="match status" value="1"/>
</dbReference>
<evidence type="ECO:0000256" key="8">
    <source>
        <dbReference type="ARBA" id="ARBA00022840"/>
    </source>
</evidence>
<dbReference type="PROSITE" id="PS50011">
    <property type="entry name" value="PROTEIN_KINASE_DOM"/>
    <property type="match status" value="1"/>
</dbReference>
<evidence type="ECO:0000256" key="3">
    <source>
        <dbReference type="ARBA" id="ARBA00022475"/>
    </source>
</evidence>
<keyword evidence="4 12" id="KW-0723">Serine/threonine-protein kinase</keyword>
<evidence type="ECO:0000256" key="6">
    <source>
        <dbReference type="ARBA" id="ARBA00022741"/>
    </source>
</evidence>
<dbReference type="InterPro" id="IPR001245">
    <property type="entry name" value="Ser-Thr/Tyr_kinase_cat_dom"/>
</dbReference>
<evidence type="ECO:0000256" key="2">
    <source>
        <dbReference type="ARBA" id="ARBA00012513"/>
    </source>
</evidence>
<organism evidence="15 16">
    <name type="scientific">Olea europaea subsp. europaea</name>
    <dbReference type="NCBI Taxonomy" id="158383"/>
    <lineage>
        <taxon>Eukaryota</taxon>
        <taxon>Viridiplantae</taxon>
        <taxon>Streptophyta</taxon>
        <taxon>Embryophyta</taxon>
        <taxon>Tracheophyta</taxon>
        <taxon>Spermatophyta</taxon>
        <taxon>Magnoliopsida</taxon>
        <taxon>eudicotyledons</taxon>
        <taxon>Gunneridae</taxon>
        <taxon>Pentapetalae</taxon>
        <taxon>asterids</taxon>
        <taxon>lamiids</taxon>
        <taxon>Lamiales</taxon>
        <taxon>Oleaceae</taxon>
        <taxon>Oleeae</taxon>
        <taxon>Olea</taxon>
    </lineage>
</organism>
<feature type="binding site" evidence="11">
    <location>
        <position position="115"/>
    </location>
    <ligand>
        <name>ATP</name>
        <dbReference type="ChEBI" id="CHEBI:30616"/>
    </ligand>
</feature>
<evidence type="ECO:0000313" key="16">
    <source>
        <dbReference type="Proteomes" id="UP000594638"/>
    </source>
</evidence>
<evidence type="ECO:0000256" key="9">
    <source>
        <dbReference type="ARBA" id="ARBA00047899"/>
    </source>
</evidence>
<dbReference type="PROSITE" id="PS00108">
    <property type="entry name" value="PROTEIN_KINASE_ST"/>
    <property type="match status" value="1"/>
</dbReference>
<dbReference type="EMBL" id="CACTIH010002032">
    <property type="protein sequence ID" value="CAA2971950.1"/>
    <property type="molecule type" value="Genomic_DNA"/>
</dbReference>
<feature type="compositionally biased region" description="Polar residues" evidence="13">
    <location>
        <begin position="372"/>
        <end position="387"/>
    </location>
</feature>
<comment type="caution">
    <text evidence="15">The sequence shown here is derived from an EMBL/GenBank/DDBJ whole genome shotgun (WGS) entry which is preliminary data.</text>
</comment>
<evidence type="ECO:0000256" key="11">
    <source>
        <dbReference type="PROSITE-ProRule" id="PRU10141"/>
    </source>
</evidence>
<keyword evidence="5" id="KW-0808">Transferase</keyword>
<dbReference type="InterPro" id="IPR008271">
    <property type="entry name" value="Ser/Thr_kinase_AS"/>
</dbReference>
<evidence type="ECO:0000256" key="1">
    <source>
        <dbReference type="ARBA" id="ARBA00004236"/>
    </source>
</evidence>
<evidence type="ECO:0000313" key="15">
    <source>
        <dbReference type="EMBL" id="CAA2971950.1"/>
    </source>
</evidence>
<dbReference type="Gramene" id="OE9A068851T1">
    <property type="protein sequence ID" value="OE9A068851C1"/>
    <property type="gene ID" value="OE9A068851"/>
</dbReference>
<dbReference type="CDD" id="cd14066">
    <property type="entry name" value="STKc_IRAK"/>
    <property type="match status" value="1"/>
</dbReference>
<evidence type="ECO:0000256" key="5">
    <source>
        <dbReference type="ARBA" id="ARBA00022679"/>
    </source>
</evidence>
<gene>
    <name evidence="15" type="ORF">OLEA9_A068851</name>
</gene>
<dbReference type="InterPro" id="IPR000719">
    <property type="entry name" value="Prot_kinase_dom"/>
</dbReference>
<proteinExistence type="inferred from homology"/>
<keyword evidence="3" id="KW-0472">Membrane</keyword>
<keyword evidence="7 15" id="KW-0418">Kinase</keyword>
<keyword evidence="3" id="KW-1003">Cell membrane</keyword>
<dbReference type="FunFam" id="3.30.200.20:FF:000228">
    <property type="entry name" value="Serine/threonine-protein kinase BIK1"/>
    <property type="match status" value="1"/>
</dbReference>
<protein>
    <recommendedName>
        <fullName evidence="2">non-specific serine/threonine protein kinase</fullName>
        <ecNumber evidence="2">2.7.11.1</ecNumber>
    </recommendedName>
</protein>
<evidence type="ECO:0000256" key="10">
    <source>
        <dbReference type="ARBA" id="ARBA00048679"/>
    </source>
</evidence>
<dbReference type="InterPro" id="IPR050823">
    <property type="entry name" value="Plant_Ser_Thr_Prot_Kinase"/>
</dbReference>
<comment type="subcellular location">
    <subcellularLocation>
        <location evidence="1">Cell membrane</location>
    </subcellularLocation>
</comment>
<evidence type="ECO:0000256" key="7">
    <source>
        <dbReference type="ARBA" id="ARBA00022777"/>
    </source>
</evidence>
<dbReference type="OrthoDB" id="10252171at2759"/>
<dbReference type="Proteomes" id="UP000594638">
    <property type="component" value="Unassembled WGS sequence"/>
</dbReference>
<dbReference type="GO" id="GO:0005886">
    <property type="term" value="C:plasma membrane"/>
    <property type="evidence" value="ECO:0007669"/>
    <property type="project" value="UniProtKB-SubCell"/>
</dbReference>
<keyword evidence="8 11" id="KW-0067">ATP-binding</keyword>
<keyword evidence="16" id="KW-1185">Reference proteome</keyword>
<evidence type="ECO:0000256" key="12">
    <source>
        <dbReference type="RuleBase" id="RU000304"/>
    </source>
</evidence>
<feature type="region of interest" description="Disordered" evidence="13">
    <location>
        <begin position="369"/>
        <end position="408"/>
    </location>
</feature>
<comment type="catalytic activity">
    <reaction evidence="9">
        <text>L-threonyl-[protein] + ATP = O-phospho-L-threonyl-[protein] + ADP + H(+)</text>
        <dbReference type="Rhea" id="RHEA:46608"/>
        <dbReference type="Rhea" id="RHEA-COMP:11060"/>
        <dbReference type="Rhea" id="RHEA-COMP:11605"/>
        <dbReference type="ChEBI" id="CHEBI:15378"/>
        <dbReference type="ChEBI" id="CHEBI:30013"/>
        <dbReference type="ChEBI" id="CHEBI:30616"/>
        <dbReference type="ChEBI" id="CHEBI:61977"/>
        <dbReference type="ChEBI" id="CHEBI:456216"/>
        <dbReference type="EC" id="2.7.11.1"/>
    </reaction>
</comment>